<feature type="transmembrane region" description="Helical" evidence="2">
    <location>
        <begin position="273"/>
        <end position="295"/>
    </location>
</feature>
<feature type="compositionally biased region" description="Polar residues" evidence="1">
    <location>
        <begin position="1"/>
        <end position="21"/>
    </location>
</feature>
<keyword evidence="2" id="KW-0472">Membrane</keyword>
<evidence type="ECO:0000313" key="4">
    <source>
        <dbReference type="Proteomes" id="UP001149090"/>
    </source>
</evidence>
<feature type="region of interest" description="Disordered" evidence="1">
    <location>
        <begin position="1"/>
        <end position="87"/>
    </location>
</feature>
<protein>
    <submittedName>
        <fullName evidence="3">Uncharacterized protein</fullName>
    </submittedName>
</protein>
<evidence type="ECO:0000256" key="2">
    <source>
        <dbReference type="SAM" id="Phobius"/>
    </source>
</evidence>
<accession>A0A9Q0LAH6</accession>
<organism evidence="3 4">
    <name type="scientific">Anaeramoeba ignava</name>
    <name type="common">Anaerobic marine amoeba</name>
    <dbReference type="NCBI Taxonomy" id="1746090"/>
    <lineage>
        <taxon>Eukaryota</taxon>
        <taxon>Metamonada</taxon>
        <taxon>Anaeramoebidae</taxon>
        <taxon>Anaeramoeba</taxon>
    </lineage>
</organism>
<dbReference type="AlphaFoldDB" id="A0A9Q0LAH6"/>
<feature type="compositionally biased region" description="Polar residues" evidence="1">
    <location>
        <begin position="74"/>
        <end position="86"/>
    </location>
</feature>
<feature type="transmembrane region" description="Helical" evidence="2">
    <location>
        <begin position="220"/>
        <end position="244"/>
    </location>
</feature>
<keyword evidence="2" id="KW-1133">Transmembrane helix</keyword>
<feature type="transmembrane region" description="Helical" evidence="2">
    <location>
        <begin position="188"/>
        <end position="213"/>
    </location>
</feature>
<reference evidence="3" key="1">
    <citation type="submission" date="2022-10" db="EMBL/GenBank/DDBJ databases">
        <title>Novel sulphate-reducing endosymbionts in the free-living metamonad Anaeramoeba.</title>
        <authorList>
            <person name="Jerlstrom-Hultqvist J."/>
            <person name="Cepicka I."/>
            <person name="Gallot-Lavallee L."/>
            <person name="Salas-Leiva D."/>
            <person name="Curtis B.A."/>
            <person name="Zahonova K."/>
            <person name="Pipaliya S."/>
            <person name="Dacks J."/>
            <person name="Roger A.J."/>
        </authorList>
    </citation>
    <scope>NUCLEOTIDE SEQUENCE</scope>
    <source>
        <strain evidence="3">BMAN</strain>
    </source>
</reference>
<gene>
    <name evidence="3" type="ORF">M0811_12338</name>
</gene>
<dbReference type="Proteomes" id="UP001149090">
    <property type="component" value="Unassembled WGS sequence"/>
</dbReference>
<dbReference type="EMBL" id="JAPDFW010000116">
    <property type="protein sequence ID" value="KAJ5068355.1"/>
    <property type="molecule type" value="Genomic_DNA"/>
</dbReference>
<feature type="compositionally biased region" description="Low complexity" evidence="1">
    <location>
        <begin position="22"/>
        <end position="38"/>
    </location>
</feature>
<keyword evidence="2" id="KW-0812">Transmembrane</keyword>
<sequence length="303" mass="34638">MDPYNQQGNIEPQTVDSNTFGENPYYQPNENPYYQNNPTQEYEMQDINRNPEPTFGYDYNIDVPKPPQYETELYQEQQNPNAYSTEKFTDLKKEKKEKKKKKAKKAKKDEEIFDPSIFQDEVENHHQYEDPPYKRQNLFLDNNFQQNYEHNRQNKTPKDPCVTKYAVGCFCGLRIFGIPLFSAGLFSFGIFSVGLLSMGVFSFGMLSLGIVSLGQVTAGVCVLGQLAFGTLFGTGQLTTGYYVFAAMLSISSKYGKDNKTGFANKIVEFPGDIAVWIILSLIFIIAFTSCVRKVLRKSPYKRD</sequence>
<evidence type="ECO:0000313" key="3">
    <source>
        <dbReference type="EMBL" id="KAJ5068355.1"/>
    </source>
</evidence>
<proteinExistence type="predicted"/>
<comment type="caution">
    <text evidence="3">The sequence shown here is derived from an EMBL/GenBank/DDBJ whole genome shotgun (WGS) entry which is preliminary data.</text>
</comment>
<evidence type="ECO:0000256" key="1">
    <source>
        <dbReference type="SAM" id="MobiDB-lite"/>
    </source>
</evidence>
<keyword evidence="4" id="KW-1185">Reference proteome</keyword>
<name>A0A9Q0LAH6_ANAIG</name>